<accession>A0ABT1XUE8</accession>
<evidence type="ECO:0000256" key="1">
    <source>
        <dbReference type="SAM" id="MobiDB-lite"/>
    </source>
</evidence>
<protein>
    <submittedName>
        <fullName evidence="3">Uncharacterized protein</fullName>
    </submittedName>
</protein>
<sequence>MLRRLLACLALITGLAAVGAPLSVSAAEAMSQQVSNGSCVSEQGREQRCDCAEKRTNQPFSRKKSSTGCKPRKPVLVNIPPLYLGPDRALE</sequence>
<organism evidence="3 4">
    <name type="scientific">Parerythrobacter lacustris</name>
    <dbReference type="NCBI Taxonomy" id="2969984"/>
    <lineage>
        <taxon>Bacteria</taxon>
        <taxon>Pseudomonadati</taxon>
        <taxon>Pseudomonadota</taxon>
        <taxon>Alphaproteobacteria</taxon>
        <taxon>Sphingomonadales</taxon>
        <taxon>Erythrobacteraceae</taxon>
        <taxon>Parerythrobacter</taxon>
    </lineage>
</organism>
<feature type="chain" id="PRO_5047254404" evidence="2">
    <location>
        <begin position="27"/>
        <end position="91"/>
    </location>
</feature>
<feature type="compositionally biased region" description="Basic residues" evidence="1">
    <location>
        <begin position="61"/>
        <end position="73"/>
    </location>
</feature>
<comment type="caution">
    <text evidence="3">The sequence shown here is derived from an EMBL/GenBank/DDBJ whole genome shotgun (WGS) entry which is preliminary data.</text>
</comment>
<name>A0ABT1XUE8_9SPHN</name>
<feature type="signal peptide" evidence="2">
    <location>
        <begin position="1"/>
        <end position="26"/>
    </location>
</feature>
<evidence type="ECO:0000313" key="3">
    <source>
        <dbReference type="EMBL" id="MCR2834047.1"/>
    </source>
</evidence>
<evidence type="ECO:0000256" key="2">
    <source>
        <dbReference type="SAM" id="SignalP"/>
    </source>
</evidence>
<feature type="region of interest" description="Disordered" evidence="1">
    <location>
        <begin position="55"/>
        <end position="74"/>
    </location>
</feature>
<dbReference type="EMBL" id="JANKHH010000004">
    <property type="protein sequence ID" value="MCR2834047.1"/>
    <property type="molecule type" value="Genomic_DNA"/>
</dbReference>
<keyword evidence="2" id="KW-0732">Signal</keyword>
<dbReference type="Proteomes" id="UP001206067">
    <property type="component" value="Unassembled WGS sequence"/>
</dbReference>
<evidence type="ECO:0000313" key="4">
    <source>
        <dbReference type="Proteomes" id="UP001206067"/>
    </source>
</evidence>
<dbReference type="RefSeq" id="WP_257595829.1">
    <property type="nucleotide sequence ID" value="NZ_JANKHH010000004.1"/>
</dbReference>
<reference evidence="3 4" key="1">
    <citation type="submission" date="2022-08" db="EMBL/GenBank/DDBJ databases">
        <title>Polyphasic taxonomy analysis of Qipengyuania sp.RS5-5.</title>
        <authorList>
            <person name="Xamxidin M."/>
            <person name="Wu M."/>
        </authorList>
    </citation>
    <scope>NUCLEOTIDE SEQUENCE [LARGE SCALE GENOMIC DNA]</scope>
    <source>
        <strain evidence="3 4">RS5-5</strain>
    </source>
</reference>
<gene>
    <name evidence="3" type="ORF">NSO95_08840</name>
</gene>
<keyword evidence="4" id="KW-1185">Reference proteome</keyword>
<proteinExistence type="predicted"/>